<evidence type="ECO:0000313" key="3">
    <source>
        <dbReference type="EMBL" id="PVM75693.1"/>
    </source>
</evidence>
<feature type="domain" description="Recombinase" evidence="2">
    <location>
        <begin position="191"/>
        <end position="313"/>
    </location>
</feature>
<keyword evidence="4" id="KW-1185">Reference proteome</keyword>
<dbReference type="InterPro" id="IPR036162">
    <property type="entry name" value="Resolvase-like_N_sf"/>
</dbReference>
<dbReference type="InterPro" id="IPR038109">
    <property type="entry name" value="DNA_bind_recomb_sf"/>
</dbReference>
<dbReference type="Pfam" id="PF00239">
    <property type="entry name" value="Resolvase"/>
    <property type="match status" value="1"/>
</dbReference>
<sequence>MSDFVPALVPVAQYLRMSKDHQRYSIRNQARGIATYAREQGLVVVKTYKDPGESGLTLRERPGLQALLADVIKPNRSFERLLVYDVSRWGRFQNLDESGHYEFLCYAAGVPVSYCTETFENDGTPLNALLKQFKRFQAAEFSRELSQKVLFAQLLQARIGHKLGGNRRYGFERVLVDEHDRPVQKLEPGQTKALNSQRVVWAVGASEEIATIREIFRWYGTDCMSMVAIARRLDETGVPTADGRSWTALRVRNILTNELLIGIYVFNRTSQPLKGRRRPNPPEAWIRTKVLEPVISRALFDRASQRMRISRRRLPRAEAVAAVARLLKAKGYLTGELIDRCPYTPSSQTLCKLFGSLQAAYDALGYHNERWRRRPKTEPPTVKEEMLGVLRAVYEREGHISEAMLNADASLPSAFLFRYHFGSLSNAYRLAGVPYDYAEFKRRGMARTSARRAGLPPRKVTVPRWPTVDGQYSDEELLDILHRLHDRHGYVTARLIRATESPPPALFIHRFGSLTEAYRRAGLTKSSPEAWSREARAWQAKIEAVPLARRQIGATADPPRGSQRSLRYD</sequence>
<dbReference type="SMART" id="SM00857">
    <property type="entry name" value="Resolvase"/>
    <property type="match status" value="1"/>
</dbReference>
<dbReference type="PROSITE" id="PS51737">
    <property type="entry name" value="RECOMBINASE_DNA_BIND"/>
    <property type="match status" value="1"/>
</dbReference>
<dbReference type="Pfam" id="PF18780">
    <property type="entry name" value="HNH_repeat"/>
    <property type="match status" value="1"/>
</dbReference>
<dbReference type="Gene3D" id="3.90.1750.20">
    <property type="entry name" value="Putative Large Serine Recombinase, Chain B, Domain 2"/>
    <property type="match status" value="1"/>
</dbReference>
<proteinExistence type="predicted"/>
<comment type="caution">
    <text evidence="3">The sequence shown here is derived from an EMBL/GenBank/DDBJ whole genome shotgun (WGS) entry which is preliminary data.</text>
</comment>
<organism evidence="3 4">
    <name type="scientific">Caulobacter radicis</name>
    <dbReference type="NCBI Taxonomy" id="2172650"/>
    <lineage>
        <taxon>Bacteria</taxon>
        <taxon>Pseudomonadati</taxon>
        <taxon>Pseudomonadota</taxon>
        <taxon>Alphaproteobacteria</taxon>
        <taxon>Caulobacterales</taxon>
        <taxon>Caulobacteraceae</taxon>
        <taxon>Caulobacter</taxon>
    </lineage>
</organism>
<evidence type="ECO:0000256" key="1">
    <source>
        <dbReference type="SAM" id="MobiDB-lite"/>
    </source>
</evidence>
<dbReference type="SUPFAM" id="SSF53041">
    <property type="entry name" value="Resolvase-like"/>
    <property type="match status" value="1"/>
</dbReference>
<dbReference type="InterPro" id="IPR006119">
    <property type="entry name" value="Resolv_N"/>
</dbReference>
<accession>A0A2T9J4K3</accession>
<dbReference type="PANTHER" id="PTHR30461:SF23">
    <property type="entry name" value="DNA RECOMBINASE-RELATED"/>
    <property type="match status" value="1"/>
</dbReference>
<dbReference type="AlphaFoldDB" id="A0A2T9J4K3"/>
<dbReference type="RefSeq" id="WP_116569078.1">
    <property type="nucleotide sequence ID" value="NZ_QDKP01000053.1"/>
</dbReference>
<feature type="region of interest" description="Disordered" evidence="1">
    <location>
        <begin position="550"/>
        <end position="569"/>
    </location>
</feature>
<dbReference type="Proteomes" id="UP000244913">
    <property type="component" value="Unassembled WGS sequence"/>
</dbReference>
<evidence type="ECO:0000313" key="4">
    <source>
        <dbReference type="Proteomes" id="UP000244913"/>
    </source>
</evidence>
<dbReference type="InterPro" id="IPR050639">
    <property type="entry name" value="SSR_resolvase"/>
</dbReference>
<dbReference type="GO" id="GO:0000150">
    <property type="term" value="F:DNA strand exchange activity"/>
    <property type="evidence" value="ECO:0007669"/>
    <property type="project" value="InterPro"/>
</dbReference>
<dbReference type="InterPro" id="IPR041025">
    <property type="entry name" value="HNH_repeat"/>
</dbReference>
<dbReference type="CDD" id="cd00338">
    <property type="entry name" value="Ser_Recombinase"/>
    <property type="match status" value="1"/>
</dbReference>
<reference evidence="3 4" key="1">
    <citation type="submission" date="2018-04" db="EMBL/GenBank/DDBJ databases">
        <title>The genome sequence of Caulobacter sp. 736.</title>
        <authorList>
            <person name="Gao J."/>
            <person name="Sun J."/>
        </authorList>
    </citation>
    <scope>NUCLEOTIDE SEQUENCE [LARGE SCALE GENOMIC DNA]</scope>
    <source>
        <strain evidence="3 4">736</strain>
    </source>
</reference>
<dbReference type="InterPro" id="IPR011109">
    <property type="entry name" value="DNA_bind_recombinase_dom"/>
</dbReference>
<dbReference type="PANTHER" id="PTHR30461">
    <property type="entry name" value="DNA-INVERTASE FROM LAMBDOID PROPHAGE"/>
    <property type="match status" value="1"/>
</dbReference>
<gene>
    <name evidence="3" type="ORF">DDF65_18295</name>
</gene>
<name>A0A2T9J4K3_9CAUL</name>
<dbReference type="Gene3D" id="3.40.50.1390">
    <property type="entry name" value="Resolvase, N-terminal catalytic domain"/>
    <property type="match status" value="1"/>
</dbReference>
<dbReference type="EMBL" id="QDKP01000053">
    <property type="protein sequence ID" value="PVM75693.1"/>
    <property type="molecule type" value="Genomic_DNA"/>
</dbReference>
<dbReference type="Pfam" id="PF07508">
    <property type="entry name" value="Recombinase"/>
    <property type="match status" value="1"/>
</dbReference>
<protein>
    <recommendedName>
        <fullName evidence="2">Recombinase domain-containing protein</fullName>
    </recommendedName>
</protein>
<dbReference type="GO" id="GO:0003677">
    <property type="term" value="F:DNA binding"/>
    <property type="evidence" value="ECO:0007669"/>
    <property type="project" value="InterPro"/>
</dbReference>
<evidence type="ECO:0000259" key="2">
    <source>
        <dbReference type="PROSITE" id="PS51737"/>
    </source>
</evidence>